<accession>A0ABP2TDK6</accession>
<evidence type="ECO:0000313" key="1">
    <source>
        <dbReference type="EMBL" id="EMN01852.1"/>
    </source>
</evidence>
<sequence length="45" mass="5281">MNFKILSIVKNSFSKIILVNYNDLKYSFLLLISIKLSTVNFITKR</sequence>
<protein>
    <submittedName>
        <fullName evidence="1">Uncharacterized protein</fullName>
    </submittedName>
</protein>
<proteinExistence type="predicted"/>
<organism evidence="1 2">
    <name type="scientific">Leptospira noguchii str. 2007001578</name>
    <dbReference type="NCBI Taxonomy" id="1049974"/>
    <lineage>
        <taxon>Bacteria</taxon>
        <taxon>Pseudomonadati</taxon>
        <taxon>Spirochaetota</taxon>
        <taxon>Spirochaetia</taxon>
        <taxon>Leptospirales</taxon>
        <taxon>Leptospiraceae</taxon>
        <taxon>Leptospira</taxon>
    </lineage>
</organism>
<dbReference type="Proteomes" id="UP000012099">
    <property type="component" value="Unassembled WGS sequence"/>
</dbReference>
<gene>
    <name evidence="1" type="ORF">LEP1GSC035_1740</name>
</gene>
<evidence type="ECO:0000313" key="2">
    <source>
        <dbReference type="Proteomes" id="UP000012099"/>
    </source>
</evidence>
<keyword evidence="2" id="KW-1185">Reference proteome</keyword>
<comment type="caution">
    <text evidence="1">The sequence shown here is derived from an EMBL/GenBank/DDBJ whole genome shotgun (WGS) entry which is preliminary data.</text>
</comment>
<name>A0ABP2TDK6_9LEPT</name>
<dbReference type="EMBL" id="AHMH02000038">
    <property type="protein sequence ID" value="EMN01852.1"/>
    <property type="molecule type" value="Genomic_DNA"/>
</dbReference>
<reference evidence="1 2" key="1">
    <citation type="submission" date="2013-01" db="EMBL/GenBank/DDBJ databases">
        <authorList>
            <person name="Harkins D.M."/>
            <person name="Durkin A.S."/>
            <person name="Brinkac L.M."/>
            <person name="Haft D.H."/>
            <person name="Selengut J.D."/>
            <person name="Sanka R."/>
            <person name="DePew J."/>
            <person name="Purushe J."/>
            <person name="Whelen A.C."/>
            <person name="Vinetz J.M."/>
            <person name="Sutton G.G."/>
            <person name="Nierman W.C."/>
            <person name="Fouts D.E."/>
        </authorList>
    </citation>
    <scope>NUCLEOTIDE SEQUENCE [LARGE SCALE GENOMIC DNA]</scope>
    <source>
        <strain evidence="1 2">2007001578</strain>
    </source>
</reference>